<dbReference type="Pfam" id="PF03186">
    <property type="entry name" value="CobD_Cbib"/>
    <property type="match status" value="1"/>
</dbReference>
<dbReference type="Proteomes" id="UP000287447">
    <property type="component" value="Unassembled WGS sequence"/>
</dbReference>
<feature type="transmembrane region" description="Helical" evidence="9">
    <location>
        <begin position="313"/>
        <end position="336"/>
    </location>
</feature>
<keyword evidence="6 9" id="KW-0812">Transmembrane</keyword>
<dbReference type="EMBL" id="SADE01000002">
    <property type="protein sequence ID" value="RVU36902.1"/>
    <property type="molecule type" value="Genomic_DNA"/>
</dbReference>
<proteinExistence type="inferred from homology"/>
<comment type="function">
    <text evidence="9">Converts cobyric acid to cobinamide by the addition of aminopropanol on the F carboxylic group.</text>
</comment>
<keyword evidence="5 9" id="KW-0169">Cobalamin biosynthesis</keyword>
<keyword evidence="7 9" id="KW-1133">Transmembrane helix</keyword>
<dbReference type="OrthoDB" id="9811967at2"/>
<dbReference type="GO" id="GO:0005886">
    <property type="term" value="C:plasma membrane"/>
    <property type="evidence" value="ECO:0007669"/>
    <property type="project" value="UniProtKB-SubCell"/>
</dbReference>
<comment type="subcellular location">
    <subcellularLocation>
        <location evidence="1 9">Cell membrane</location>
        <topology evidence="1 9">Multi-pass membrane protein</topology>
    </subcellularLocation>
</comment>
<organism evidence="10 11">
    <name type="scientific">Hwanghaeella grinnelliae</name>
    <dbReference type="NCBI Taxonomy" id="2500179"/>
    <lineage>
        <taxon>Bacteria</taxon>
        <taxon>Pseudomonadati</taxon>
        <taxon>Pseudomonadota</taxon>
        <taxon>Alphaproteobacteria</taxon>
        <taxon>Rhodospirillales</taxon>
        <taxon>Rhodospirillaceae</taxon>
        <taxon>Hwanghaeella</taxon>
    </lineage>
</organism>
<dbReference type="PANTHER" id="PTHR34308">
    <property type="entry name" value="COBALAMIN BIOSYNTHESIS PROTEIN CBIB"/>
    <property type="match status" value="1"/>
</dbReference>
<feature type="transmembrane region" description="Helical" evidence="9">
    <location>
        <begin position="222"/>
        <end position="242"/>
    </location>
</feature>
<evidence type="ECO:0000256" key="1">
    <source>
        <dbReference type="ARBA" id="ARBA00004651"/>
    </source>
</evidence>
<dbReference type="UniPathway" id="UPA00148"/>
<dbReference type="GO" id="GO:0015420">
    <property type="term" value="F:ABC-type vitamin B12 transporter activity"/>
    <property type="evidence" value="ECO:0007669"/>
    <property type="project" value="UniProtKB-UniRule"/>
</dbReference>
<comment type="similarity">
    <text evidence="3 9">Belongs to the CobD/CbiB family.</text>
</comment>
<dbReference type="InterPro" id="IPR004485">
    <property type="entry name" value="Cobalamin_biosynth_CobD/CbiB"/>
</dbReference>
<dbReference type="GO" id="GO:0009236">
    <property type="term" value="P:cobalamin biosynthetic process"/>
    <property type="evidence" value="ECO:0007669"/>
    <property type="project" value="UniProtKB-UniRule"/>
</dbReference>
<sequence>MQIWRSSDGQTLWLASATPLLLLMGLALDWLIGDMRWLFKFLPHPVVIIGKLIGFLDKKLNREGRGDINRTVRGAVVCVFVTLTAAGAGWGVQFLTRQHPSGWMAEVLLVAILVAQRSLAGRVRDVGRALGKNDLLKARDNLRHLVSRDPDKLDRHGVGRSALESLAENFSDAVVAPAFWFLLLGLPGLFAYKAINTMDSMIGYKTDRYISFGMTAARLDDAVNWIPARIAGLIFVIGAAFAPGGNPARALKVMVRDARKHASPNAGWPEAAMAGAFDMALGGPRVYPGGLSKAIWIGDGKARLEAGDVRRGLALFVVGCGLLWLLVAPLAIYSLAG</sequence>
<name>A0A3S3UPS9_9PROT</name>
<keyword evidence="8 9" id="KW-0472">Membrane</keyword>
<dbReference type="NCBIfam" id="TIGR00380">
    <property type="entry name" value="cobal_cbiB"/>
    <property type="match status" value="1"/>
</dbReference>
<dbReference type="AlphaFoldDB" id="A0A3S3UPS9"/>
<evidence type="ECO:0000256" key="2">
    <source>
        <dbReference type="ARBA" id="ARBA00004953"/>
    </source>
</evidence>
<evidence type="ECO:0000256" key="4">
    <source>
        <dbReference type="ARBA" id="ARBA00022475"/>
    </source>
</evidence>
<evidence type="ECO:0000256" key="8">
    <source>
        <dbReference type="ARBA" id="ARBA00023136"/>
    </source>
</evidence>
<gene>
    <name evidence="9 10" type="primary">cobD</name>
    <name evidence="10" type="ORF">EOI86_12515</name>
</gene>
<keyword evidence="4 9" id="KW-1003">Cell membrane</keyword>
<evidence type="ECO:0000256" key="9">
    <source>
        <dbReference type="HAMAP-Rule" id="MF_00024"/>
    </source>
</evidence>
<dbReference type="GO" id="GO:0048472">
    <property type="term" value="F:threonine-phosphate decarboxylase activity"/>
    <property type="evidence" value="ECO:0007669"/>
    <property type="project" value="InterPro"/>
</dbReference>
<dbReference type="PANTHER" id="PTHR34308:SF1">
    <property type="entry name" value="COBALAMIN BIOSYNTHESIS PROTEIN CBIB"/>
    <property type="match status" value="1"/>
</dbReference>
<evidence type="ECO:0000256" key="6">
    <source>
        <dbReference type="ARBA" id="ARBA00022692"/>
    </source>
</evidence>
<evidence type="ECO:0000256" key="5">
    <source>
        <dbReference type="ARBA" id="ARBA00022573"/>
    </source>
</evidence>
<accession>A0A3S3UPS9</accession>
<feature type="transmembrane region" description="Helical" evidence="9">
    <location>
        <begin position="173"/>
        <end position="195"/>
    </location>
</feature>
<feature type="transmembrane region" description="Helical" evidence="9">
    <location>
        <begin position="76"/>
        <end position="96"/>
    </location>
</feature>
<evidence type="ECO:0000256" key="7">
    <source>
        <dbReference type="ARBA" id="ARBA00022989"/>
    </source>
</evidence>
<dbReference type="HAMAP" id="MF_00024">
    <property type="entry name" value="CobD_CbiB"/>
    <property type="match status" value="1"/>
</dbReference>
<evidence type="ECO:0000313" key="11">
    <source>
        <dbReference type="Proteomes" id="UP000287447"/>
    </source>
</evidence>
<comment type="pathway">
    <text evidence="2 9">Cofactor biosynthesis; adenosylcobalamin biosynthesis.</text>
</comment>
<keyword evidence="11" id="KW-1185">Reference proteome</keyword>
<evidence type="ECO:0000313" key="10">
    <source>
        <dbReference type="EMBL" id="RVU36902.1"/>
    </source>
</evidence>
<evidence type="ECO:0000256" key="3">
    <source>
        <dbReference type="ARBA" id="ARBA00006263"/>
    </source>
</evidence>
<feature type="transmembrane region" description="Helical" evidence="9">
    <location>
        <begin position="12"/>
        <end position="32"/>
    </location>
</feature>
<reference evidence="11" key="1">
    <citation type="submission" date="2019-01" db="EMBL/GenBank/DDBJ databases">
        <title>Gri0909 isolated from a small marine red alga.</title>
        <authorList>
            <person name="Kim J."/>
            <person name="Jeong S.E."/>
            <person name="Jeon C.O."/>
        </authorList>
    </citation>
    <scope>NUCLEOTIDE SEQUENCE [LARGE SCALE GENOMIC DNA]</scope>
    <source>
        <strain evidence="11">Gri0909</strain>
    </source>
</reference>
<protein>
    <recommendedName>
        <fullName evidence="9">Cobalamin biosynthesis protein CobD</fullName>
    </recommendedName>
</protein>
<comment type="caution">
    <text evidence="10">The sequence shown here is derived from an EMBL/GenBank/DDBJ whole genome shotgun (WGS) entry which is preliminary data.</text>
</comment>